<feature type="transmembrane region" description="Helical" evidence="10">
    <location>
        <begin position="26"/>
        <end position="42"/>
    </location>
</feature>
<sequence length="531" mass="57287">MDATLLLVAVVAVAIGALCRRYDAPAPLILVAVGLVIGWIPGTPEVGLDPEFVLFVILPPLLYSAAQDSSYQAIRANRRAIGLLAVALPLASTVAVGLVAYWAVPGLPLAAALVLGAVVAPPDAVSAQAIGRRIGLPRRIMTLLGGESLLNDATALTAFRVALAAAVGATTSTWDGIVTFLIASVGGVVIGLVIGVVVTWVRLWLTDPPMETAIGLMVPFGTYFVAEEIHASGVIAVVVAGLFVGQRMVRLSYETRLQDDAVRKSIDVLLESFVFLLIGLQLPHLIRDLSGESWVEVAVDATLVLLAVIVVRFLWIYPATYLPRLFSRRIREREPFPKPSWVFVVGWAGMRGVVSLAAAFAIPLTTESGAPFPVRPEILFLTFVVVVGTLLIQGTTLPWLIRVLPVTSDETARDRLALASAQDRASRECERALDEYAADIHEGDPRLHQVGMLRKWVTTQRNVAWEELGRGPEDIGESPTAAGSRMRLELLRIQRTVFIEERDAGRIDDEVLRTALRSLDFAEGQADRTGG</sequence>
<name>M0QI82_9ACTN</name>
<feature type="transmembrane region" description="Helical" evidence="10">
    <location>
        <begin position="180"/>
        <end position="203"/>
    </location>
</feature>
<keyword evidence="4 10" id="KW-0812">Transmembrane</keyword>
<feature type="transmembrane region" description="Helical" evidence="10">
    <location>
        <begin position="223"/>
        <end position="245"/>
    </location>
</feature>
<protein>
    <submittedName>
        <fullName evidence="12">Putative CPA1 family transporter</fullName>
    </submittedName>
</protein>
<evidence type="ECO:0000256" key="6">
    <source>
        <dbReference type="ARBA" id="ARBA00023053"/>
    </source>
</evidence>
<dbReference type="RefSeq" id="WP_007620048.1">
    <property type="nucleotide sequence ID" value="NZ_BANX01000012.1"/>
</dbReference>
<dbReference type="GO" id="GO:0005886">
    <property type="term" value="C:plasma membrane"/>
    <property type="evidence" value="ECO:0007669"/>
    <property type="project" value="UniProtKB-SubCell"/>
</dbReference>
<dbReference type="PANTHER" id="PTHR10110:SF86">
    <property type="entry name" value="SODIUM_HYDROGEN EXCHANGER 7"/>
    <property type="match status" value="1"/>
</dbReference>
<feature type="transmembrane region" description="Helical" evidence="10">
    <location>
        <begin position="378"/>
        <end position="401"/>
    </location>
</feature>
<dbReference type="InterPro" id="IPR018422">
    <property type="entry name" value="Cation/H_exchanger_CPA1"/>
</dbReference>
<evidence type="ECO:0000259" key="11">
    <source>
        <dbReference type="Pfam" id="PF00999"/>
    </source>
</evidence>
<feature type="transmembrane region" description="Helical" evidence="10">
    <location>
        <begin position="341"/>
        <end position="366"/>
    </location>
</feature>
<feature type="transmembrane region" description="Helical" evidence="10">
    <location>
        <begin position="80"/>
        <end position="103"/>
    </location>
</feature>
<evidence type="ECO:0000313" key="12">
    <source>
        <dbReference type="EMBL" id="GAC68159.1"/>
    </source>
</evidence>
<evidence type="ECO:0000256" key="4">
    <source>
        <dbReference type="ARBA" id="ARBA00022692"/>
    </source>
</evidence>
<feature type="transmembrane region" description="Helical" evidence="10">
    <location>
        <begin position="266"/>
        <end position="286"/>
    </location>
</feature>
<dbReference type="GO" id="GO:0015386">
    <property type="term" value="F:potassium:proton antiporter activity"/>
    <property type="evidence" value="ECO:0007669"/>
    <property type="project" value="TreeGrafter"/>
</dbReference>
<dbReference type="InterPro" id="IPR004705">
    <property type="entry name" value="Cation/H_exchanger_CPA1_bac"/>
</dbReference>
<proteinExistence type="inferred from homology"/>
<keyword evidence="8 10" id="KW-0472">Membrane</keyword>
<dbReference type="Gene3D" id="6.10.140.1330">
    <property type="match status" value="1"/>
</dbReference>
<keyword evidence="2 10" id="KW-0813">Transport</keyword>
<evidence type="ECO:0000256" key="5">
    <source>
        <dbReference type="ARBA" id="ARBA00022989"/>
    </source>
</evidence>
<evidence type="ECO:0000256" key="10">
    <source>
        <dbReference type="RuleBase" id="RU366002"/>
    </source>
</evidence>
<feature type="domain" description="Cation/H+ exchanger transmembrane" evidence="11">
    <location>
        <begin position="12"/>
        <end position="401"/>
    </location>
</feature>
<dbReference type="EMBL" id="BANX01000012">
    <property type="protein sequence ID" value="GAC68159.1"/>
    <property type="molecule type" value="Genomic_DNA"/>
</dbReference>
<comment type="caution">
    <text evidence="10">Lacks conserved residue(s) required for the propagation of feature annotation.</text>
</comment>
<evidence type="ECO:0000256" key="7">
    <source>
        <dbReference type="ARBA" id="ARBA00023065"/>
    </source>
</evidence>
<keyword evidence="5 10" id="KW-1133">Transmembrane helix</keyword>
<comment type="similarity">
    <text evidence="10">Belongs to the monovalent cation:proton antiporter 1 (CPA1) transporter (TC 2.A.36) family.</text>
</comment>
<dbReference type="GO" id="GO:0051453">
    <property type="term" value="P:regulation of intracellular pH"/>
    <property type="evidence" value="ECO:0007669"/>
    <property type="project" value="TreeGrafter"/>
</dbReference>
<evidence type="ECO:0000256" key="1">
    <source>
        <dbReference type="ARBA" id="ARBA00004651"/>
    </source>
</evidence>
<comment type="function">
    <text evidence="10">Na(+)/H(+) antiporter that extrudes sodium in exchange for external protons.</text>
</comment>
<dbReference type="Pfam" id="PF00999">
    <property type="entry name" value="Na_H_Exchanger"/>
    <property type="match status" value="1"/>
</dbReference>
<dbReference type="GO" id="GO:0098719">
    <property type="term" value="P:sodium ion import across plasma membrane"/>
    <property type="evidence" value="ECO:0007669"/>
    <property type="project" value="TreeGrafter"/>
</dbReference>
<keyword evidence="3 10" id="KW-1003">Cell membrane</keyword>
<evidence type="ECO:0000256" key="9">
    <source>
        <dbReference type="ARBA" id="ARBA00023201"/>
    </source>
</evidence>
<dbReference type="AlphaFoldDB" id="M0QI82"/>
<comment type="subcellular location">
    <subcellularLocation>
        <location evidence="1 10">Cell membrane</location>
        <topology evidence="1 10">Multi-pass membrane protein</topology>
    </subcellularLocation>
</comment>
<dbReference type="eggNOG" id="COG0025">
    <property type="taxonomic scope" value="Bacteria"/>
</dbReference>
<feature type="transmembrane region" description="Helical" evidence="10">
    <location>
        <begin position="109"/>
        <end position="131"/>
    </location>
</feature>
<evidence type="ECO:0000256" key="3">
    <source>
        <dbReference type="ARBA" id="ARBA00022475"/>
    </source>
</evidence>
<keyword evidence="9 10" id="KW-0739">Sodium transport</keyword>
<keyword evidence="10" id="KW-0050">Antiport</keyword>
<accession>M0QI82</accession>
<keyword evidence="13" id="KW-1185">Reference proteome</keyword>
<evidence type="ECO:0000313" key="13">
    <source>
        <dbReference type="Proteomes" id="UP000011666"/>
    </source>
</evidence>
<dbReference type="GO" id="GO:0015385">
    <property type="term" value="F:sodium:proton antiporter activity"/>
    <property type="evidence" value="ECO:0007669"/>
    <property type="project" value="InterPro"/>
</dbReference>
<dbReference type="Proteomes" id="UP000011666">
    <property type="component" value="Unassembled WGS sequence"/>
</dbReference>
<gene>
    <name evidence="12" type="ORF">GS4_12_00030</name>
</gene>
<organism evidence="12 13">
    <name type="scientific">Gordonia soli NBRC 108243</name>
    <dbReference type="NCBI Taxonomy" id="1223545"/>
    <lineage>
        <taxon>Bacteria</taxon>
        <taxon>Bacillati</taxon>
        <taxon>Actinomycetota</taxon>
        <taxon>Actinomycetes</taxon>
        <taxon>Mycobacteriales</taxon>
        <taxon>Gordoniaceae</taxon>
        <taxon>Gordonia</taxon>
    </lineage>
</organism>
<evidence type="ECO:0000256" key="8">
    <source>
        <dbReference type="ARBA" id="ARBA00023136"/>
    </source>
</evidence>
<dbReference type="STRING" id="1223545.GS4_12_00030"/>
<reference evidence="12 13" key="1">
    <citation type="submission" date="2013-01" db="EMBL/GenBank/DDBJ databases">
        <title>Whole genome shotgun sequence of Gordonia soli NBRC 108243.</title>
        <authorList>
            <person name="Isaki-Nakamura S."/>
            <person name="Hosoyama A."/>
            <person name="Tsuchikane K."/>
            <person name="Ando Y."/>
            <person name="Baba S."/>
            <person name="Ohji S."/>
            <person name="Hamada M."/>
            <person name="Tamura T."/>
            <person name="Yamazoe A."/>
            <person name="Yamazaki S."/>
            <person name="Fujita N."/>
        </authorList>
    </citation>
    <scope>NUCLEOTIDE SEQUENCE [LARGE SCALE GENOMIC DNA]</scope>
    <source>
        <strain evidence="12 13">NBRC 108243</strain>
    </source>
</reference>
<dbReference type="OrthoDB" id="57886at2"/>
<dbReference type="PANTHER" id="PTHR10110">
    <property type="entry name" value="SODIUM/HYDROGEN EXCHANGER"/>
    <property type="match status" value="1"/>
</dbReference>
<feature type="transmembrane region" description="Helical" evidence="10">
    <location>
        <begin position="298"/>
        <end position="320"/>
    </location>
</feature>
<dbReference type="NCBIfam" id="TIGR00831">
    <property type="entry name" value="a_cpa1"/>
    <property type="match status" value="1"/>
</dbReference>
<keyword evidence="7 10" id="KW-0406">Ion transport</keyword>
<dbReference type="InterPro" id="IPR006153">
    <property type="entry name" value="Cation/H_exchanger_TM"/>
</dbReference>
<comment type="caution">
    <text evidence="12">The sequence shown here is derived from an EMBL/GenBank/DDBJ whole genome shotgun (WGS) entry which is preliminary data.</text>
</comment>
<keyword evidence="6 10" id="KW-0915">Sodium</keyword>
<evidence type="ECO:0000256" key="2">
    <source>
        <dbReference type="ARBA" id="ARBA00022448"/>
    </source>
</evidence>